<feature type="compositionally biased region" description="Polar residues" evidence="1">
    <location>
        <begin position="14"/>
        <end position="29"/>
    </location>
</feature>
<reference evidence="3" key="2">
    <citation type="journal article" date="2019" name="IMA Fungus">
        <title>Genome sequencing and comparison of five Tilletia species to identify candidate genes for the detection of regulated species infecting wheat.</title>
        <authorList>
            <person name="Nguyen H.D.T."/>
            <person name="Sultana T."/>
            <person name="Kesanakurti P."/>
            <person name="Hambleton S."/>
        </authorList>
    </citation>
    <scope>NUCLEOTIDE SEQUENCE</scope>
    <source>
        <strain evidence="3">DAOMC 238032</strain>
    </source>
</reference>
<feature type="compositionally biased region" description="Low complexity" evidence="1">
    <location>
        <begin position="30"/>
        <end position="49"/>
    </location>
</feature>
<proteinExistence type="predicted"/>
<reference evidence="3" key="1">
    <citation type="submission" date="2016-04" db="EMBL/GenBank/DDBJ databases">
        <authorList>
            <person name="Nguyen H.D."/>
            <person name="Kesanakurti P."/>
            <person name="Cullis J."/>
            <person name="Levesque C.A."/>
            <person name="Hambleton S."/>
        </authorList>
    </citation>
    <scope>NUCLEOTIDE SEQUENCE</scope>
    <source>
        <strain evidence="3">DAOMC 238032</strain>
    </source>
</reference>
<keyword evidence="5" id="KW-1185">Reference proteome</keyword>
<dbReference type="EMBL" id="CAJHJG010004775">
    <property type="protein sequence ID" value="CAD6944323.1"/>
    <property type="molecule type" value="Genomic_DNA"/>
</dbReference>
<reference evidence="2" key="3">
    <citation type="submission" date="2020-10" db="EMBL/GenBank/DDBJ databases">
        <authorList>
            <person name="Sedaghatjoo S."/>
        </authorList>
    </citation>
    <scope>NUCLEOTIDE SEQUENCE</scope>
    <source>
        <strain evidence="2">AZH3</strain>
    </source>
</reference>
<name>A0A177VDY6_9BASI</name>
<comment type="caution">
    <text evidence="3">The sequence shown here is derived from an EMBL/GenBank/DDBJ whole genome shotgun (WGS) entry which is preliminary data.</text>
</comment>
<feature type="compositionally biased region" description="Gly residues" evidence="1">
    <location>
        <begin position="94"/>
        <end position="103"/>
    </location>
</feature>
<feature type="compositionally biased region" description="Low complexity" evidence="1">
    <location>
        <begin position="66"/>
        <end position="80"/>
    </location>
</feature>
<sequence length="103" mass="10565">MTSNYDPVAATMSDPPTSIRDQAPQTNSNSNSNAEQSFISSSSNANTSARTDELTSSTSAERKGEVVVLDGAGAEAEGGLTQEVVKEGKEDVGLGEGGNVQID</sequence>
<protein>
    <submittedName>
        <fullName evidence="3">Uncharacterized protein</fullName>
    </submittedName>
</protein>
<evidence type="ECO:0000313" key="5">
    <source>
        <dbReference type="Proteomes" id="UP000836402"/>
    </source>
</evidence>
<dbReference type="EMBL" id="LWDD02000313">
    <property type="protein sequence ID" value="KAE8261834.1"/>
    <property type="molecule type" value="Genomic_DNA"/>
</dbReference>
<evidence type="ECO:0000313" key="4">
    <source>
        <dbReference type="Proteomes" id="UP000077671"/>
    </source>
</evidence>
<feature type="region of interest" description="Disordered" evidence="1">
    <location>
        <begin position="1"/>
        <end position="103"/>
    </location>
</feature>
<dbReference type="Proteomes" id="UP000836402">
    <property type="component" value="Unassembled WGS sequence"/>
</dbReference>
<organism evidence="3 4">
    <name type="scientific">Tilletia caries</name>
    <name type="common">wheat bunt fungus</name>
    <dbReference type="NCBI Taxonomy" id="13290"/>
    <lineage>
        <taxon>Eukaryota</taxon>
        <taxon>Fungi</taxon>
        <taxon>Dikarya</taxon>
        <taxon>Basidiomycota</taxon>
        <taxon>Ustilaginomycotina</taxon>
        <taxon>Exobasidiomycetes</taxon>
        <taxon>Tilletiales</taxon>
        <taxon>Tilletiaceae</taxon>
        <taxon>Tilletia</taxon>
    </lineage>
</organism>
<evidence type="ECO:0000313" key="3">
    <source>
        <dbReference type="EMBL" id="KAE8261834.1"/>
    </source>
</evidence>
<gene>
    <name evidence="3" type="ORF">A4X03_0g2927</name>
    <name evidence="2" type="ORF">JKIAZH3_G2219</name>
</gene>
<evidence type="ECO:0000256" key="1">
    <source>
        <dbReference type="SAM" id="MobiDB-lite"/>
    </source>
</evidence>
<dbReference type="AlphaFoldDB" id="A0A177VDY6"/>
<evidence type="ECO:0000313" key="2">
    <source>
        <dbReference type="EMBL" id="CAD6944323.1"/>
    </source>
</evidence>
<accession>A0A177VDY6</accession>
<dbReference type="Proteomes" id="UP000077671">
    <property type="component" value="Unassembled WGS sequence"/>
</dbReference>